<dbReference type="GeneID" id="19164313"/>
<feature type="region of interest" description="Disordered" evidence="4">
    <location>
        <begin position="164"/>
        <end position="210"/>
    </location>
</feature>
<dbReference type="Pfam" id="PF00454">
    <property type="entry name" value="PI3_PI4_kinase"/>
    <property type="match status" value="1"/>
</dbReference>
<proteinExistence type="inferred from homology"/>
<evidence type="ECO:0000256" key="3">
    <source>
        <dbReference type="ARBA" id="ARBA00025079"/>
    </source>
</evidence>
<dbReference type="STRING" id="1182542.W9YGE5"/>
<dbReference type="InterPro" id="IPR000403">
    <property type="entry name" value="PI3/4_kinase_cat_dom"/>
</dbReference>
<evidence type="ECO:0000256" key="2">
    <source>
        <dbReference type="ARBA" id="ARBA00011370"/>
    </source>
</evidence>
<dbReference type="OrthoDB" id="5570127at2759"/>
<dbReference type="InterPro" id="IPR016024">
    <property type="entry name" value="ARM-type_fold"/>
</dbReference>
<dbReference type="InterPro" id="IPR046807">
    <property type="entry name" value="Tra1_central"/>
</dbReference>
<feature type="domain" description="PI3K/PI4K catalytic" evidence="5">
    <location>
        <begin position="3430"/>
        <end position="3759"/>
    </location>
</feature>
<reference evidence="8 9" key="1">
    <citation type="submission" date="2013-03" db="EMBL/GenBank/DDBJ databases">
        <title>The Genome Sequence of Capronia epimyces CBS 606.96.</title>
        <authorList>
            <consortium name="The Broad Institute Genomics Platform"/>
            <person name="Cuomo C."/>
            <person name="de Hoog S."/>
            <person name="Gorbushina A."/>
            <person name="Walker B."/>
            <person name="Young S.K."/>
            <person name="Zeng Q."/>
            <person name="Gargeya S."/>
            <person name="Fitzgerald M."/>
            <person name="Haas B."/>
            <person name="Abouelleil A."/>
            <person name="Allen A.W."/>
            <person name="Alvarado L."/>
            <person name="Arachchi H.M."/>
            <person name="Berlin A.M."/>
            <person name="Chapman S.B."/>
            <person name="Gainer-Dewar J."/>
            <person name="Goldberg J."/>
            <person name="Griggs A."/>
            <person name="Gujja S."/>
            <person name="Hansen M."/>
            <person name="Howarth C."/>
            <person name="Imamovic A."/>
            <person name="Ireland A."/>
            <person name="Larimer J."/>
            <person name="McCowan C."/>
            <person name="Murphy C."/>
            <person name="Pearson M."/>
            <person name="Poon T.W."/>
            <person name="Priest M."/>
            <person name="Roberts A."/>
            <person name="Saif S."/>
            <person name="Shea T."/>
            <person name="Sisk P."/>
            <person name="Sykes S."/>
            <person name="Wortman J."/>
            <person name="Nusbaum C."/>
            <person name="Birren B."/>
        </authorList>
    </citation>
    <scope>NUCLEOTIDE SEQUENCE [LARGE SCALE GENOMIC DNA]</scope>
    <source>
        <strain evidence="8 9">CBS 606.96</strain>
    </source>
</reference>
<dbReference type="Pfam" id="PF20206">
    <property type="entry name" value="Tra1_ring"/>
    <property type="match status" value="1"/>
</dbReference>
<evidence type="ECO:0000256" key="4">
    <source>
        <dbReference type="SAM" id="MobiDB-lite"/>
    </source>
</evidence>
<comment type="caution">
    <text evidence="8">The sequence shown here is derived from an EMBL/GenBank/DDBJ whole genome shotgun (WGS) entry which is preliminary data.</text>
</comment>
<dbReference type="PANTHER" id="PTHR11139:SF1">
    <property type="entry name" value="TRANSFORMATION_TRANSCRIPTION DOMAIN-ASSOCIATED PROTEIN"/>
    <property type="match status" value="1"/>
</dbReference>
<feature type="domain" description="FATC" evidence="7">
    <location>
        <begin position="3774"/>
        <end position="3806"/>
    </location>
</feature>
<dbReference type="GO" id="GO:0005634">
    <property type="term" value="C:nucleus"/>
    <property type="evidence" value="ECO:0007669"/>
    <property type="project" value="TreeGrafter"/>
</dbReference>
<dbReference type="PROSITE" id="PS51189">
    <property type="entry name" value="FAT"/>
    <property type="match status" value="1"/>
</dbReference>
<dbReference type="InterPro" id="IPR011009">
    <property type="entry name" value="Kinase-like_dom_sf"/>
</dbReference>
<comment type="similarity">
    <text evidence="1">Belongs to the PI3/PI4-kinase family. TRA1 subfamily.</text>
</comment>
<sequence length="3806" mass="434722">MSSTMDASQKIDVFAARLTDAKIDTRTKSNVATELRDSIENLCSLPATYTKFLTKLWPVFKKILEGKPDFSPTSFEHILRNQILEILHRLQHGSAEFEPYALDVVETLMELVRVENEDNAVLCLKTIMDIERHQPTATASKVQPFLDLIQEMFQLMEQVVRDTFDSPTSHHQVASSTPNPQAQTFQSPRPGSPATTVSDPGNEKKEHTPLTKGMQSFKVLSECPIIVVSIFQAHRNAVAANVKKFVPSIKGILLLQAKAQEKAHAEAAANKTVFTGVSKEIKNRAAFGDFITAQVKTMSFLAYLLRVYAHQLTDFLPTLPIVVVRLLKDCPREKSGARKELLVAIRHIINFNYRKIFLNKIDELLDERILIGDGLTVYETMRPLAYSMLADLIHHVRDSLDRNQIRRTIEVYTKNLHDNFPGTSFQTMSAKLLLNMAESITKLENKEDARYFLIMILDAISDKFAAMNYQYHNAVKLSKQYADKFKQNQSETFMDDKEHMPDWDSVDIFNATPIKTSNPRERGADPVSDNKFLFKNLVNGLKNMFYQLKTCNPPGLNLDQTSIPMNWSEVSFGYNAEETRVITKLFHEGARVFRYYGAEAPVPDLQYSSPVDFMASHSMAQMTRDEKELLESFGTVFHCIDPAAFHEVFQAEIPYLHELMFEHTALLHLPQFFLASEATSPAFAGMVLQYLMDKLPDVGSSDIVRSSILLRMFKLSFMAVTLFSAHNEQVLLPHITKIITQCVQLSVTAEKPIHYFILLRSLFRSIGGGRFELLYKEILPLLEMLLETFNHLLQGARDPHDRDLYVELTLTVPARLSHLLPHLNHLMRPLVVALRAGPDLVGQGLRTLELCVDNLTADYLDPIMAPIMDDLMTALFEHLKPQPYQHFHSHTTMRILGKLGGRNRKFLNHPHHLSYRRYTDDEPSFDIRLLETSRDRAFPLDTGSDLAIRRLSDTTKNQNAKPLDLYYKQQSFKLISNQVKLLIGYDQVPDDLAALLRLQANDLLARRFTTYADVLADNELGKSVLKRREQEVHLKKLLKACFNATTLPDLKPQAEAFMQNIARHFTIVELGQALCDAGRKTKEFDVHLGEGAVHLSTRVLADVICDCLASDNVIVREAAEASMGEVVEAAGTIFGTVEKAARLPFFSHLVQTFCHRCREVEWFTKAGATLGLQIVITKLGLGNAFLNSKQLEIIKALLFVIKDTPQKVPASTRLTAQETLEFILRKVCTGQTRDMLTNEKSTIHALSVTFCVELSHMNKHTRDTAQRAFSAMAEVAGVEVHELIAPVKERLLQPIFNKPLRALPFLSQTGFIDAITYCLSLGHELVPLNDQLNRLMMESLALADADAEILHPKPDEYKNAQLIINLRVSCLRLLSLAMSLPDFATGPQNTSRARIITVFFKLLYSKSPEIIEAANAGLKEVLVQTTKLPKDLLQNGLRPILMNLQDSKRLTVAGLEGLARLLALLTNYFKVEIGARLLEHMRVIADEQLLQRVSFGLIEQNQQMKIVTAIFNVFHLLPPAATSFMPDLINSVLDLEGKLRRTVASPFRQPLILYLDKYPQETWSFFESRLQDEKYGRFFGQLLASELSPALRDTVMNNTEAFIKATFEVEAVPDRHTAAINGIYIVHSMSMFESTKAWLREQEQLRLKVLGAGQELEGQLRKDLLQRSQRLRAEQAGDQLMDILTQYLESALEDLDFMMEVFASSAQGRIKSPLKLTKFLFDSIITDESISRRFNIIDKCLEIYSQKTESQKVKTFLLHSVVNPIMARDVQNMRREDGTDRTPLADHKLFNLFLERLWKPPAPDSSEDLSQPGIDQSRMEALQLSAFVLKYHKDAVSEDRKDIIKYSWGHIKLEDVITKYGAYVLICYFIRSYDTPPKIAVQIYNQLLKAHQNEGKALVTQALEVLAPVLPARMGGATNTPGDKRSPHWARLPRKILNEETGNLQQVQSIFNFIVRQPDLFYDSREFFIPTIVQMLHKIAPPPNPSNENKKLALALISLVLQWESRRVSAVSPSQYTTELSPSLKRDSGGTQILQPPPTKEKTEYQIPLELRTLVVKYMITFITALPERFPVPAADLKSKTMQKAQQQALSNDLVKKAVQLLRDLLAPNLWADVDVGLYEKLLDPILSGDKADKVDDKQLTCMINALQVMRILLSTKTDEWILGHMDKVQKLLEKPLKMEEPEIQDCLHLVTDDSNSLPLIRRVLEAVPKQRTEDEDAMEIETAPSDFPTRYSKILIGEALSSGNYISGINNLWTLSLVRPSDVDDHVNGAMKALQQKLAKEHINAYVIPPGPPPQGWRLGEPLMDPYEFALGVDLIKKSIDILSSRMAELNDQRRPFLSVLASLVEKSFNVELCSKVLDMVETWVFNSNEPWPTLKEKTAVLHKMLIFEKWPTQTLLERFLELVIKIYEDPTVTRTELTVRLEHAFLIGTRAKDVEMRNRFMNIFNRALSKTASYRLNYVLTLQNWDTLADSFWLKQASHLIMGSVEMSMPARLHAEDVRVCPLSQLFGARFVSPEQRKDDLLIEDGLEALVVAQQRFNQEIQEVKVKDLLDPITQLQHTDDSLAYDVWVKLFPLCWSALNRDERLDLEKGMVTLLTREYHQRQLNLRPNVVQALLEGAVRARPRFKVPPHVMKFLSRTYDAWYTALVYLEESAVDPLIDTPQVRESNLDALVEAYAGLQEDDLFYGTWRRRCKFMETNAALSYEQHGMWDKAQQLWESAQVKARTGVVPFSQGEYYLWEDHWMICAQKLQQWDILGEFAKHENFSDLLLESAWRNYEAWSGDENRNQLDSMIKSVSDAPTPRRTFFQAFMALLRYNSKQVSRAEFQHVCDEAIQLSIRKWHQLPRRITNAHIPILQNFQQLVELHDASVICDSLMSTNERNLDSKSQEVKLLLQAWRDRLPNIWDDINAWQDLVTWRQHVFQLVNSTYLPLIPQGGNNVGSNSYAFRGYHETAWIINKFAHVARKHQMPEVCINQLGKIYTLPNIEIQEAFLKLREQAKCHYQNKAELNNGLDVINNTNLNYFGAQQKAEFYTLKGMFLAKLQHAEEANEAFGVALYYDLRLPKAWAEWGQYSDRKFKENPNNIEAASNAVSCYLEAAGLYKSAKSRKMLSRVLWLLSLDDEEGHIAKAFEDFKGETPVWYWTTFVPQLLGSLEHKEARLTKTVLVKIAKAFPQALFYHLRATREEFLTKKKQFEAQKRQLKAQQEKAEAGSRPGTANGEAPANASSSPKPKQEPNGDNQSNGTEVAQREEPKRPWDYTDEIMAGLKTAFPLLALSMETMTDQLSKHFKCPPDEDAHRLIVALLNDGLAYISRAPLTYAEGAKLPQSTEANIARFVTSVLPAHIRKSFEADFVQTRPTMYEYIHKLRRWRDKFEQKLDYRQQWAPLESYSHHLSEFKFLKFDDSVEVPGQYQQHKDKNTDFVRIERFMPTVELVRGNNICHRRLTIRGHDGSLHPFAIQHPTGGKVRREERIVQLFRIFNQTLAKRKESRRRNLYFHLPIFVPVAPYIRLVQDDSSYVTMQSVYEDHVRNTPGMSRDDPILFVLEKSRTVAEQQKTTPRTADQLAVMKTEIFNTIQERWVPTTIALRYFQATYPSYADFWLFRRQFAYQFAATTFMTYIMHMSARYPIKTFISRTTGDVWASDLLPNLNSARAYFFNPEAVPFRLSPNIQTLMGPLAVEGIFTASLMAIARCLAEQDQGFEMEQQLSVFVRDEMYNWAASRSHSSNPTEPKMEGQHLRELVAQNVDFIVRRALTLAKTQGSVGSSADGGVNGVLPACQNVVDLVSRATDPMKLSGMDALWMPWL</sequence>
<dbReference type="Pfam" id="PF02259">
    <property type="entry name" value="FAT"/>
    <property type="match status" value="1"/>
</dbReference>
<dbReference type="Pfam" id="PF02260">
    <property type="entry name" value="FATC"/>
    <property type="match status" value="1"/>
</dbReference>
<organism evidence="8 9">
    <name type="scientific">Capronia epimyces CBS 606.96</name>
    <dbReference type="NCBI Taxonomy" id="1182542"/>
    <lineage>
        <taxon>Eukaryota</taxon>
        <taxon>Fungi</taxon>
        <taxon>Dikarya</taxon>
        <taxon>Ascomycota</taxon>
        <taxon>Pezizomycotina</taxon>
        <taxon>Eurotiomycetes</taxon>
        <taxon>Chaetothyriomycetidae</taxon>
        <taxon>Chaetothyriales</taxon>
        <taxon>Herpotrichiellaceae</taxon>
        <taxon>Capronia</taxon>
    </lineage>
</organism>
<dbReference type="PROSITE" id="PS51190">
    <property type="entry name" value="FATC"/>
    <property type="match status" value="1"/>
</dbReference>
<dbReference type="InterPro" id="IPR011989">
    <property type="entry name" value="ARM-like"/>
</dbReference>
<dbReference type="eggNOG" id="KOG0889">
    <property type="taxonomic scope" value="Eukaryota"/>
</dbReference>
<name>W9YGE5_9EURO</name>
<feature type="compositionally biased region" description="Basic and acidic residues" evidence="4">
    <location>
        <begin position="3200"/>
        <end position="3212"/>
    </location>
</feature>
<dbReference type="GO" id="GO:0035267">
    <property type="term" value="C:NuA4 histone acetyltransferase complex"/>
    <property type="evidence" value="ECO:0007669"/>
    <property type="project" value="TreeGrafter"/>
</dbReference>
<comment type="subunit">
    <text evidence="2">Associates with DNA double-strand breaks.</text>
</comment>
<accession>W9YGE5</accession>
<feature type="region of interest" description="Disordered" evidence="4">
    <location>
        <begin position="2019"/>
        <end position="2041"/>
    </location>
</feature>
<dbReference type="InterPro" id="IPR050517">
    <property type="entry name" value="DDR_Repair_Kinase"/>
</dbReference>
<dbReference type="InterPro" id="IPR036940">
    <property type="entry name" value="PI3/4_kinase_cat_sf"/>
</dbReference>
<keyword evidence="9" id="KW-1185">Reference proteome</keyword>
<protein>
    <submittedName>
        <fullName evidence="8">Transformation/transcription domain-associated protein</fullName>
    </submittedName>
</protein>
<evidence type="ECO:0000313" key="8">
    <source>
        <dbReference type="EMBL" id="EXJ91623.1"/>
    </source>
</evidence>
<evidence type="ECO:0000256" key="1">
    <source>
        <dbReference type="ARBA" id="ARBA00007234"/>
    </source>
</evidence>
<dbReference type="InterPro" id="IPR003152">
    <property type="entry name" value="FATC_dom"/>
</dbReference>
<dbReference type="InterPro" id="IPR003151">
    <property type="entry name" value="PIK-rel_kinase_FAT"/>
</dbReference>
<dbReference type="GO" id="GO:0006281">
    <property type="term" value="P:DNA repair"/>
    <property type="evidence" value="ECO:0007669"/>
    <property type="project" value="TreeGrafter"/>
</dbReference>
<dbReference type="RefSeq" id="XP_007728513.1">
    <property type="nucleotide sequence ID" value="XM_007730323.1"/>
</dbReference>
<dbReference type="GO" id="GO:0006355">
    <property type="term" value="P:regulation of DNA-templated transcription"/>
    <property type="evidence" value="ECO:0007669"/>
    <property type="project" value="TreeGrafter"/>
</dbReference>
<dbReference type="Proteomes" id="UP000019478">
    <property type="component" value="Unassembled WGS sequence"/>
</dbReference>
<dbReference type="InterPro" id="IPR014009">
    <property type="entry name" value="PIK_FAT"/>
</dbReference>
<dbReference type="HOGENOM" id="CLU_000129_1_0_1"/>
<evidence type="ECO:0000259" key="6">
    <source>
        <dbReference type="PROSITE" id="PS51189"/>
    </source>
</evidence>
<evidence type="ECO:0000259" key="7">
    <source>
        <dbReference type="PROSITE" id="PS51190"/>
    </source>
</evidence>
<feature type="compositionally biased region" description="Polar residues" evidence="4">
    <location>
        <begin position="165"/>
        <end position="199"/>
    </location>
</feature>
<dbReference type="CDD" id="cd05163">
    <property type="entry name" value="PIKK_TRRAP"/>
    <property type="match status" value="1"/>
</dbReference>
<dbReference type="InterPro" id="IPR046805">
    <property type="entry name" value="Tra1_ring"/>
</dbReference>
<feature type="compositionally biased region" description="Polar residues" evidence="4">
    <location>
        <begin position="3226"/>
        <end position="3247"/>
    </location>
</feature>
<feature type="region of interest" description="Disordered" evidence="4">
    <location>
        <begin position="3200"/>
        <end position="3257"/>
    </location>
</feature>
<dbReference type="PROSITE" id="PS50290">
    <property type="entry name" value="PI3_4_KINASE_3"/>
    <property type="match status" value="1"/>
</dbReference>
<dbReference type="EMBL" id="AMGY01000001">
    <property type="protein sequence ID" value="EXJ91623.1"/>
    <property type="molecule type" value="Genomic_DNA"/>
</dbReference>
<gene>
    <name evidence="8" type="ORF">A1O3_00173</name>
</gene>
<dbReference type="SUPFAM" id="SSF48371">
    <property type="entry name" value="ARM repeat"/>
    <property type="match status" value="3"/>
</dbReference>
<dbReference type="SUPFAM" id="SSF56112">
    <property type="entry name" value="Protein kinase-like (PK-like)"/>
    <property type="match status" value="1"/>
</dbReference>
<comment type="function">
    <text evidence="3">Serine/threonine protein kinase which activates checkpoint signaling upon genotoxic stresses such as ionizing radiation (IR), ultraviolet light (UV), or DNA replication stalling, thereby acting as a DNA damage sensor. Recognizes the substrate consensus sequence [ST]-Q. Phosphorylates histone H2A to form H2AS128ph (gamma-H2A) at sites of DNA damage, involved in the regulation of DNA damage response mechanism. Required for the control of telomere length and genome stability.</text>
</comment>
<dbReference type="Pfam" id="PF20175">
    <property type="entry name" value="Tra1_central"/>
    <property type="match status" value="1"/>
</dbReference>
<evidence type="ECO:0000313" key="9">
    <source>
        <dbReference type="Proteomes" id="UP000019478"/>
    </source>
</evidence>
<dbReference type="Gene3D" id="1.10.1070.11">
    <property type="entry name" value="Phosphatidylinositol 3-/4-kinase, catalytic domain"/>
    <property type="match status" value="1"/>
</dbReference>
<dbReference type="PANTHER" id="PTHR11139">
    <property type="entry name" value="ATAXIA TELANGIECTASIA MUTATED ATM -RELATED"/>
    <property type="match status" value="1"/>
</dbReference>
<dbReference type="SMART" id="SM00146">
    <property type="entry name" value="PI3Kc"/>
    <property type="match status" value="1"/>
</dbReference>
<feature type="domain" description="FAT" evidence="6">
    <location>
        <begin position="2633"/>
        <end position="3188"/>
    </location>
</feature>
<dbReference type="GO" id="GO:0000124">
    <property type="term" value="C:SAGA complex"/>
    <property type="evidence" value="ECO:0007669"/>
    <property type="project" value="TreeGrafter"/>
</dbReference>
<evidence type="ECO:0000259" key="5">
    <source>
        <dbReference type="PROSITE" id="PS50290"/>
    </source>
</evidence>
<dbReference type="Gene3D" id="1.25.10.10">
    <property type="entry name" value="Leucine-rich Repeat Variant"/>
    <property type="match status" value="1"/>
</dbReference>